<dbReference type="PIRSF" id="PIRSF034445">
    <property type="entry name" value="CpxP_Spy"/>
    <property type="match status" value="1"/>
</dbReference>
<dbReference type="EMBL" id="FNEM01000006">
    <property type="protein sequence ID" value="SDJ23510.1"/>
    <property type="molecule type" value="Genomic_DNA"/>
</dbReference>
<evidence type="ECO:0000256" key="3">
    <source>
        <dbReference type="ARBA" id="ARBA00022729"/>
    </source>
</evidence>
<feature type="chain" id="PRO_5011770177" evidence="5">
    <location>
        <begin position="27"/>
        <end position="150"/>
    </location>
</feature>
<keyword evidence="4" id="KW-0574">Periplasm</keyword>
<dbReference type="PANTHER" id="PTHR38102:SF1">
    <property type="entry name" value="PERIPLASMIC CHAPERONE SPY"/>
    <property type="match status" value="1"/>
</dbReference>
<sequence length="150" mass="16639">MKTITSAVCGIAVSAALFTAAPLATASTTAPAVEPAPAPQTNLQKMVQSLEITDAQREKVFELIEDYQSNQPDINVEKVITLKKQQLTLIAQTEFDEAAMADVLDAAYSEKREAMLHQMRLKNQIYNVFTDEQKAKFKSALQQQMMSEEL</sequence>
<dbReference type="Gene3D" id="1.20.120.1490">
    <property type="match status" value="1"/>
</dbReference>
<gene>
    <name evidence="6" type="ORF">SAMN04488540_10654</name>
</gene>
<evidence type="ECO:0000256" key="5">
    <source>
        <dbReference type="SAM" id="SignalP"/>
    </source>
</evidence>
<dbReference type="GO" id="GO:0030288">
    <property type="term" value="C:outer membrane-bounded periplasmic space"/>
    <property type="evidence" value="ECO:0007669"/>
    <property type="project" value="TreeGrafter"/>
</dbReference>
<dbReference type="Pfam" id="PF07813">
    <property type="entry name" value="LTXXQ"/>
    <property type="match status" value="1"/>
</dbReference>
<dbReference type="InterPro" id="IPR012899">
    <property type="entry name" value="LTXXQ"/>
</dbReference>
<evidence type="ECO:0000256" key="2">
    <source>
        <dbReference type="ARBA" id="ARBA00008441"/>
    </source>
</evidence>
<proteinExistence type="inferred from homology"/>
<protein>
    <submittedName>
        <fullName evidence="6">LTXXQ motif family protein</fullName>
    </submittedName>
</protein>
<organism evidence="6 7">
    <name type="scientific">Ferrimonas sediminum</name>
    <dbReference type="NCBI Taxonomy" id="718193"/>
    <lineage>
        <taxon>Bacteria</taxon>
        <taxon>Pseudomonadati</taxon>
        <taxon>Pseudomonadota</taxon>
        <taxon>Gammaproteobacteria</taxon>
        <taxon>Alteromonadales</taxon>
        <taxon>Ferrimonadaceae</taxon>
        <taxon>Ferrimonas</taxon>
    </lineage>
</organism>
<dbReference type="PANTHER" id="PTHR38102">
    <property type="entry name" value="PERIPLASMIC CHAPERONE SPY"/>
    <property type="match status" value="1"/>
</dbReference>
<dbReference type="InterPro" id="IPR052211">
    <property type="entry name" value="Cpx_auxiliary_protein"/>
</dbReference>
<evidence type="ECO:0000313" key="6">
    <source>
        <dbReference type="EMBL" id="SDJ23510.1"/>
    </source>
</evidence>
<dbReference type="GO" id="GO:0051082">
    <property type="term" value="F:unfolded protein binding"/>
    <property type="evidence" value="ECO:0007669"/>
    <property type="project" value="TreeGrafter"/>
</dbReference>
<comment type="similarity">
    <text evidence="2">Belongs to the CpxP/Spy family.</text>
</comment>
<keyword evidence="3 5" id="KW-0732">Signal</keyword>
<evidence type="ECO:0000256" key="4">
    <source>
        <dbReference type="ARBA" id="ARBA00022764"/>
    </source>
</evidence>
<feature type="signal peptide" evidence="5">
    <location>
        <begin position="1"/>
        <end position="26"/>
    </location>
</feature>
<dbReference type="Proteomes" id="UP000199527">
    <property type="component" value="Unassembled WGS sequence"/>
</dbReference>
<name>A0A1G8S4B0_9GAMM</name>
<keyword evidence="7" id="KW-1185">Reference proteome</keyword>
<dbReference type="RefSeq" id="WP_090364965.1">
    <property type="nucleotide sequence ID" value="NZ_FNEM01000006.1"/>
</dbReference>
<dbReference type="OrthoDB" id="5899874at2"/>
<comment type="subcellular location">
    <subcellularLocation>
        <location evidence="1">Periplasm</location>
    </subcellularLocation>
</comment>
<accession>A0A1G8S4B0</accession>
<evidence type="ECO:0000313" key="7">
    <source>
        <dbReference type="Proteomes" id="UP000199527"/>
    </source>
</evidence>
<dbReference type="AlphaFoldDB" id="A0A1G8S4B0"/>
<evidence type="ECO:0000256" key="1">
    <source>
        <dbReference type="ARBA" id="ARBA00004418"/>
    </source>
</evidence>
<reference evidence="7" key="1">
    <citation type="submission" date="2016-10" db="EMBL/GenBank/DDBJ databases">
        <authorList>
            <person name="Varghese N."/>
            <person name="Submissions S."/>
        </authorList>
    </citation>
    <scope>NUCLEOTIDE SEQUENCE [LARGE SCALE GENOMIC DNA]</scope>
    <source>
        <strain evidence="7">DSM 23317</strain>
    </source>
</reference>